<evidence type="ECO:0000313" key="1">
    <source>
        <dbReference type="EMBL" id="CDK29616.1"/>
    </source>
</evidence>
<reference evidence="1" key="1">
    <citation type="submission" date="2013-12" db="EMBL/GenBank/DDBJ databases">
        <authorList>
            <person name="Genoscope - CEA"/>
        </authorList>
    </citation>
    <scope>NUCLEOTIDE SEQUENCE</scope>
    <source>
        <strain evidence="1">CBS 1993</strain>
    </source>
</reference>
<accession>W6MS49</accession>
<dbReference type="HOGENOM" id="CLU_2171463_0_0_1"/>
<organism evidence="1 2">
    <name type="scientific">Kuraishia capsulata CBS 1993</name>
    <dbReference type="NCBI Taxonomy" id="1382522"/>
    <lineage>
        <taxon>Eukaryota</taxon>
        <taxon>Fungi</taxon>
        <taxon>Dikarya</taxon>
        <taxon>Ascomycota</taxon>
        <taxon>Saccharomycotina</taxon>
        <taxon>Pichiomycetes</taxon>
        <taxon>Pichiales</taxon>
        <taxon>Pichiaceae</taxon>
        <taxon>Kuraishia</taxon>
    </lineage>
</organism>
<proteinExistence type="predicted"/>
<dbReference type="RefSeq" id="XP_022461600.1">
    <property type="nucleotide sequence ID" value="XM_022600519.1"/>
</dbReference>
<dbReference type="GeneID" id="34522988"/>
<reference evidence="1" key="2">
    <citation type="submission" date="2014-02" db="EMBL/GenBank/DDBJ databases">
        <title>Complete DNA sequence of /Kuraishia capsulata/ illustrates novel genomic features among budding yeasts (/Saccharomycotina/).</title>
        <authorList>
            <person name="Morales L."/>
            <person name="Noel B."/>
            <person name="Porcel B."/>
            <person name="Marcet-Houben M."/>
            <person name="Hullo M-F."/>
            <person name="Sacerdot C."/>
            <person name="Tekaia F."/>
            <person name="Leh-Louis V."/>
            <person name="Despons L."/>
            <person name="Khanna V."/>
            <person name="Aury J-M."/>
            <person name="Barbe V."/>
            <person name="Couloux A."/>
            <person name="Labadie K."/>
            <person name="Pelletier E."/>
            <person name="Souciet J-L."/>
            <person name="Boekhout T."/>
            <person name="Gabaldon T."/>
            <person name="Wincker P."/>
            <person name="Dujon B."/>
        </authorList>
    </citation>
    <scope>NUCLEOTIDE SEQUENCE</scope>
    <source>
        <strain evidence="1">CBS 1993</strain>
    </source>
</reference>
<dbReference type="AlphaFoldDB" id="W6MS49"/>
<evidence type="ECO:0000313" key="2">
    <source>
        <dbReference type="Proteomes" id="UP000019384"/>
    </source>
</evidence>
<sequence>MYTLMLVVNVTVDGLVRMPSNFNHGRHINRTACWSGHSVWQTATSMLKPKDPTRGFYREYGYHQICTNFLDLVSISIVEPFVYQPNIFPSISCQLSHSLPKTSGYWLCTT</sequence>
<dbReference type="Proteomes" id="UP000019384">
    <property type="component" value="Unassembled WGS sequence"/>
</dbReference>
<protein>
    <submittedName>
        <fullName evidence="1">Uncharacterized protein</fullName>
    </submittedName>
</protein>
<name>W6MS49_9ASCO</name>
<keyword evidence="2" id="KW-1185">Reference proteome</keyword>
<gene>
    <name evidence="1" type="ORF">KUCA_T00005609001</name>
</gene>
<dbReference type="EMBL" id="HG793131">
    <property type="protein sequence ID" value="CDK29616.1"/>
    <property type="molecule type" value="Genomic_DNA"/>
</dbReference>